<evidence type="ECO:0000256" key="6">
    <source>
        <dbReference type="ARBA" id="ARBA00022807"/>
    </source>
</evidence>
<comment type="similarity">
    <text evidence="1">Belongs to the peptidase C15 family.</text>
</comment>
<evidence type="ECO:0000256" key="7">
    <source>
        <dbReference type="ARBA" id="ARBA00030836"/>
    </source>
</evidence>
<name>A0A844SRI9_9BRAD</name>
<keyword evidence="5" id="KW-0378">Hydrolase</keyword>
<dbReference type="GO" id="GO:0005829">
    <property type="term" value="C:cytosol"/>
    <property type="evidence" value="ECO:0007669"/>
    <property type="project" value="InterPro"/>
</dbReference>
<evidence type="ECO:0000256" key="8">
    <source>
        <dbReference type="ARBA" id="ARBA00031559"/>
    </source>
</evidence>
<dbReference type="Proteomes" id="UP000436468">
    <property type="component" value="Unassembled WGS sequence"/>
</dbReference>
<evidence type="ECO:0000256" key="3">
    <source>
        <dbReference type="ARBA" id="ARBA00022490"/>
    </source>
</evidence>
<evidence type="ECO:0000256" key="4">
    <source>
        <dbReference type="ARBA" id="ARBA00022670"/>
    </source>
</evidence>
<dbReference type="RefSeq" id="WP_028331653.1">
    <property type="nucleotide sequence ID" value="NZ_CP121667.1"/>
</dbReference>
<dbReference type="PRINTS" id="PR00706">
    <property type="entry name" value="PYROGLUPTASE"/>
</dbReference>
<dbReference type="SUPFAM" id="SSF53182">
    <property type="entry name" value="Pyrrolidone carboxyl peptidase (pyroglutamate aminopeptidase)"/>
    <property type="match status" value="1"/>
</dbReference>
<proteinExistence type="inferred from homology"/>
<keyword evidence="3" id="KW-0963">Cytoplasm</keyword>
<dbReference type="CDD" id="cd00501">
    <property type="entry name" value="Peptidase_C15"/>
    <property type="match status" value="1"/>
</dbReference>
<dbReference type="EMBL" id="WQNF01000033">
    <property type="protein sequence ID" value="MVT69753.1"/>
    <property type="molecule type" value="Genomic_DNA"/>
</dbReference>
<evidence type="ECO:0000256" key="5">
    <source>
        <dbReference type="ARBA" id="ARBA00022801"/>
    </source>
</evidence>
<sequence length="215" mass="23277">MSGRLRILVTGFGPFPGAPFNPTMPLVKRLTALRRPAFDDVALSSHIFDVTYAAVDRELPELIAKHRPQALLMFGLAGRTGYLRIESRARNAVTTRFPDAGRQHARKGSIEGDADARMFGPHTDKLLRAALATGIDARASRDAGSYLCNYLSWRAIEAVNGDNDLCLAQFVHVPPLAHDGTAAPGKSSITLEALVDAGEAMLMELVKLTRQASRA</sequence>
<dbReference type="AlphaFoldDB" id="A0A844SRI9"/>
<dbReference type="InterPro" id="IPR016125">
    <property type="entry name" value="Peptidase_C15-like"/>
</dbReference>
<organism evidence="9 10">
    <name type="scientific">Bradyrhizobium pachyrhizi</name>
    <dbReference type="NCBI Taxonomy" id="280333"/>
    <lineage>
        <taxon>Bacteria</taxon>
        <taxon>Pseudomonadati</taxon>
        <taxon>Pseudomonadota</taxon>
        <taxon>Alphaproteobacteria</taxon>
        <taxon>Hyphomicrobiales</taxon>
        <taxon>Nitrobacteraceae</taxon>
        <taxon>Bradyrhizobium</taxon>
    </lineage>
</organism>
<gene>
    <name evidence="9" type="ORF">GPL21_32230</name>
</gene>
<keyword evidence="6" id="KW-0788">Thiol protease</keyword>
<evidence type="ECO:0000256" key="2">
    <source>
        <dbReference type="ARBA" id="ARBA00019191"/>
    </source>
</evidence>
<accession>A0A844SRI9</accession>
<dbReference type="GO" id="GO:0016920">
    <property type="term" value="F:pyroglutamyl-peptidase activity"/>
    <property type="evidence" value="ECO:0007669"/>
    <property type="project" value="InterPro"/>
</dbReference>
<evidence type="ECO:0000313" key="10">
    <source>
        <dbReference type="Proteomes" id="UP000436468"/>
    </source>
</evidence>
<dbReference type="Gene3D" id="3.40.630.20">
    <property type="entry name" value="Peptidase C15, pyroglutamyl peptidase I-like"/>
    <property type="match status" value="1"/>
</dbReference>
<evidence type="ECO:0000256" key="1">
    <source>
        <dbReference type="ARBA" id="ARBA00006641"/>
    </source>
</evidence>
<dbReference type="InterPro" id="IPR036440">
    <property type="entry name" value="Peptidase_C15-like_sf"/>
</dbReference>
<dbReference type="Pfam" id="PF01470">
    <property type="entry name" value="Peptidase_C15"/>
    <property type="match status" value="1"/>
</dbReference>
<dbReference type="InterPro" id="IPR000816">
    <property type="entry name" value="Peptidase_C15"/>
</dbReference>
<comment type="caution">
    <text evidence="9">The sequence shown here is derived from an EMBL/GenBank/DDBJ whole genome shotgun (WGS) entry which is preliminary data.</text>
</comment>
<evidence type="ECO:0000313" key="9">
    <source>
        <dbReference type="EMBL" id="MVT69753.1"/>
    </source>
</evidence>
<dbReference type="PANTHER" id="PTHR23402:SF1">
    <property type="entry name" value="PYROGLUTAMYL-PEPTIDASE I"/>
    <property type="match status" value="1"/>
</dbReference>
<dbReference type="PIRSF" id="PIRSF015592">
    <property type="entry name" value="Prld-crbxl_pptds"/>
    <property type="match status" value="1"/>
</dbReference>
<keyword evidence="10" id="KW-1185">Reference proteome</keyword>
<dbReference type="PANTHER" id="PTHR23402">
    <property type="entry name" value="PROTEASE FAMILY C15 PYROGLUTAMYL-PEPTIDASE I-RELATED"/>
    <property type="match status" value="1"/>
</dbReference>
<keyword evidence="4" id="KW-0645">Protease</keyword>
<reference evidence="9 10" key="1">
    <citation type="submission" date="2019-12" db="EMBL/GenBank/DDBJ databases">
        <title>Draft genome sequences Bradyrhizobium cajani AMBPC1010, Bradyrhizobium pachyrhizi AMBPC1040 and Bradyrhizobium yuanmingense ALSPC3051, three plant growth promoting strains isolated from nodules of Cajanus cajan L. in Dominican Republic.</title>
        <authorList>
            <person name="Flores-Felix J.D."/>
            <person name="Araujo J."/>
            <person name="Diaz-Alcantara C."/>
            <person name="Gonzalez-Andres F."/>
            <person name="Velazquez E."/>
        </authorList>
    </citation>
    <scope>NUCLEOTIDE SEQUENCE [LARGE SCALE GENOMIC DNA]</scope>
    <source>
        <strain evidence="9 10">1040</strain>
    </source>
</reference>
<dbReference type="GO" id="GO:0006508">
    <property type="term" value="P:proteolysis"/>
    <property type="evidence" value="ECO:0007669"/>
    <property type="project" value="UniProtKB-KW"/>
</dbReference>
<protein>
    <recommendedName>
        <fullName evidence="2">Pyrrolidone-carboxylate peptidase</fullName>
    </recommendedName>
    <alternativeName>
        <fullName evidence="7">5-oxoprolyl-peptidase</fullName>
    </alternativeName>
    <alternativeName>
        <fullName evidence="8">Pyroglutamyl-peptidase I</fullName>
    </alternativeName>
</protein>